<dbReference type="EMBL" id="JAJJMB010009159">
    <property type="protein sequence ID" value="KAI3915405.1"/>
    <property type="molecule type" value="Genomic_DNA"/>
</dbReference>
<dbReference type="SUPFAM" id="SSF52540">
    <property type="entry name" value="P-loop containing nucleoside triphosphate hydrolases"/>
    <property type="match status" value="1"/>
</dbReference>
<organism evidence="7 8">
    <name type="scientific">Papaver atlanticum</name>
    <dbReference type="NCBI Taxonomy" id="357466"/>
    <lineage>
        <taxon>Eukaryota</taxon>
        <taxon>Viridiplantae</taxon>
        <taxon>Streptophyta</taxon>
        <taxon>Embryophyta</taxon>
        <taxon>Tracheophyta</taxon>
        <taxon>Spermatophyta</taxon>
        <taxon>Magnoliopsida</taxon>
        <taxon>Ranunculales</taxon>
        <taxon>Papaveraceae</taxon>
        <taxon>Papaveroideae</taxon>
        <taxon>Papaver</taxon>
    </lineage>
</organism>
<dbReference type="PROSITE" id="PS51722">
    <property type="entry name" value="G_TR_2"/>
    <property type="match status" value="1"/>
</dbReference>
<evidence type="ECO:0000256" key="1">
    <source>
        <dbReference type="ARBA" id="ARBA00003982"/>
    </source>
</evidence>
<feature type="domain" description="Tr-type G" evidence="6">
    <location>
        <begin position="1"/>
        <end position="182"/>
    </location>
</feature>
<comment type="caution">
    <text evidence="7">The sequence shown here is derived from an EMBL/GenBank/DDBJ whole genome shotgun (WGS) entry which is preliminary data.</text>
</comment>
<dbReference type="AlphaFoldDB" id="A0AAD4SMX3"/>
<dbReference type="GO" id="GO:0005525">
    <property type="term" value="F:GTP binding"/>
    <property type="evidence" value="ECO:0007669"/>
    <property type="project" value="UniProtKB-KW"/>
</dbReference>
<evidence type="ECO:0000313" key="7">
    <source>
        <dbReference type="EMBL" id="KAI3915405.1"/>
    </source>
</evidence>
<evidence type="ECO:0000256" key="2">
    <source>
        <dbReference type="ARBA" id="ARBA00022481"/>
    </source>
</evidence>
<evidence type="ECO:0000313" key="8">
    <source>
        <dbReference type="Proteomes" id="UP001202328"/>
    </source>
</evidence>
<evidence type="ECO:0000256" key="4">
    <source>
        <dbReference type="ARBA" id="ARBA00022741"/>
    </source>
</evidence>
<name>A0AAD4SMX3_9MAGN</name>
<sequence>MNKRSFNYTWVLDKVQAEQERGITIDIALWKFETTKYYCTVIDAPGHRDFIKNMITGTSQDDCAVLIIDSTTGGFEAGISKDGETREHALLAFTLDVKQMICCCNKMDATTPKYWKARYDEIVEEVSSCLKKVRHNQVKVSFVPIFGFEGDNLIERRTNLNLYKGPNLLKALYNISEPKRPSDKPLRVYVGFNVKNVAVEDLKRGFVASNSKDDPAREAANFTSQVIIMNHPGQIANGGQCLPDVCVIGHYHINRSHRGCEASTTLRLNAKPFFVLVKHA</sequence>
<dbReference type="Gene3D" id="3.40.50.300">
    <property type="entry name" value="P-loop containing nucleotide triphosphate hydrolases"/>
    <property type="match status" value="1"/>
</dbReference>
<proteinExistence type="predicted"/>
<keyword evidence="2" id="KW-0488">Methylation</keyword>
<dbReference type="InterPro" id="IPR050100">
    <property type="entry name" value="TRAFAC_GTPase_members"/>
</dbReference>
<accession>A0AAD4SMX3</accession>
<dbReference type="InterPro" id="IPR000795">
    <property type="entry name" value="T_Tr_GTP-bd_dom"/>
</dbReference>
<comment type="function">
    <text evidence="1">This protein promotes the GTP-dependent binding of aminoacyl-tRNA to the A-site of ribosomes during protein biosynthesis.</text>
</comment>
<keyword evidence="3" id="KW-0963">Cytoplasm</keyword>
<dbReference type="InterPro" id="IPR031157">
    <property type="entry name" value="G_TR_CS"/>
</dbReference>
<keyword evidence="8" id="KW-1185">Reference proteome</keyword>
<dbReference type="Pfam" id="PF00009">
    <property type="entry name" value="GTP_EFTU"/>
    <property type="match status" value="1"/>
</dbReference>
<dbReference type="PROSITE" id="PS00301">
    <property type="entry name" value="G_TR_1"/>
    <property type="match status" value="1"/>
</dbReference>
<evidence type="ECO:0000256" key="3">
    <source>
        <dbReference type="ARBA" id="ARBA00022490"/>
    </source>
</evidence>
<dbReference type="FunFam" id="3.40.50.300:FF:000255">
    <property type="entry name" value="Elongation factor 1-alpha"/>
    <property type="match status" value="1"/>
</dbReference>
<evidence type="ECO:0000259" key="6">
    <source>
        <dbReference type="PROSITE" id="PS51722"/>
    </source>
</evidence>
<reference evidence="7" key="1">
    <citation type="submission" date="2022-04" db="EMBL/GenBank/DDBJ databases">
        <title>A functionally conserved STORR gene fusion in Papaver species that diverged 16.8 million years ago.</title>
        <authorList>
            <person name="Catania T."/>
        </authorList>
    </citation>
    <scope>NUCLEOTIDE SEQUENCE</scope>
    <source>
        <strain evidence="7">S-188037</strain>
    </source>
</reference>
<dbReference type="GO" id="GO:0003924">
    <property type="term" value="F:GTPase activity"/>
    <property type="evidence" value="ECO:0007669"/>
    <property type="project" value="InterPro"/>
</dbReference>
<dbReference type="PANTHER" id="PTHR23115">
    <property type="entry name" value="TRANSLATION FACTOR"/>
    <property type="match status" value="1"/>
</dbReference>
<dbReference type="PRINTS" id="PR00315">
    <property type="entry name" value="ELONGATNFCT"/>
</dbReference>
<keyword evidence="4" id="KW-0547">Nucleotide-binding</keyword>
<dbReference type="Proteomes" id="UP001202328">
    <property type="component" value="Unassembled WGS sequence"/>
</dbReference>
<keyword evidence="5" id="KW-0342">GTP-binding</keyword>
<protein>
    <recommendedName>
        <fullName evidence="6">Tr-type G domain-containing protein</fullName>
    </recommendedName>
</protein>
<gene>
    <name evidence="7" type="ORF">MKW98_022363</name>
</gene>
<dbReference type="InterPro" id="IPR027417">
    <property type="entry name" value="P-loop_NTPase"/>
</dbReference>
<evidence type="ECO:0000256" key="5">
    <source>
        <dbReference type="ARBA" id="ARBA00023134"/>
    </source>
</evidence>